<dbReference type="SUPFAM" id="SSF55315">
    <property type="entry name" value="L30e-like"/>
    <property type="match status" value="1"/>
</dbReference>
<dbReference type="InterPro" id="IPR053888">
    <property type="entry name" value="MRM3-like_sub_bind"/>
</dbReference>
<dbReference type="Gene3D" id="3.30.1330.30">
    <property type="match status" value="1"/>
</dbReference>
<dbReference type="CDD" id="cd18095">
    <property type="entry name" value="SpoU-like_rRNA-MTase"/>
    <property type="match status" value="1"/>
</dbReference>
<evidence type="ECO:0000259" key="4">
    <source>
        <dbReference type="SMART" id="SM00967"/>
    </source>
</evidence>
<keyword evidence="6" id="KW-1185">Reference proteome</keyword>
<dbReference type="GO" id="GO:0003723">
    <property type="term" value="F:RNA binding"/>
    <property type="evidence" value="ECO:0007669"/>
    <property type="project" value="InterPro"/>
</dbReference>
<dbReference type="SMART" id="SM00967">
    <property type="entry name" value="SpoU_sub_bind"/>
    <property type="match status" value="1"/>
</dbReference>
<dbReference type="EMBL" id="JACHOR010000002">
    <property type="protein sequence ID" value="MBB5745844.1"/>
    <property type="molecule type" value="Genomic_DNA"/>
</dbReference>
<dbReference type="InterPro" id="IPR029064">
    <property type="entry name" value="Ribosomal_eL30-like_sf"/>
</dbReference>
<dbReference type="GO" id="GO:0005737">
    <property type="term" value="C:cytoplasm"/>
    <property type="evidence" value="ECO:0007669"/>
    <property type="project" value="UniProtKB-ARBA"/>
</dbReference>
<comment type="similarity">
    <text evidence="1">Belongs to the class IV-like SAM-binding methyltransferase superfamily. RNA methyltransferase TrmH family.</text>
</comment>
<evidence type="ECO:0000256" key="3">
    <source>
        <dbReference type="ARBA" id="ARBA00022679"/>
    </source>
</evidence>
<gene>
    <name evidence="5" type="ORF">GGR13_001428</name>
</gene>
<dbReference type="InterPro" id="IPR001537">
    <property type="entry name" value="SpoU_MeTrfase"/>
</dbReference>
<dbReference type="InterPro" id="IPR029026">
    <property type="entry name" value="tRNA_m1G_MTases_N"/>
</dbReference>
<comment type="caution">
    <text evidence="5">The sequence shown here is derived from an EMBL/GenBank/DDBJ whole genome shotgun (WGS) entry which is preliminary data.</text>
</comment>
<evidence type="ECO:0000313" key="5">
    <source>
        <dbReference type="EMBL" id="MBB5745844.1"/>
    </source>
</evidence>
<dbReference type="GO" id="GO:0032259">
    <property type="term" value="P:methylation"/>
    <property type="evidence" value="ECO:0007669"/>
    <property type="project" value="UniProtKB-KW"/>
</dbReference>
<dbReference type="InterPro" id="IPR051259">
    <property type="entry name" value="rRNA_Methyltransferase"/>
</dbReference>
<feature type="domain" description="RNA 2-O ribose methyltransferase substrate binding" evidence="4">
    <location>
        <begin position="39"/>
        <end position="115"/>
    </location>
</feature>
<accession>A0A7W9FFY1</accession>
<dbReference type="GO" id="GO:0006396">
    <property type="term" value="P:RNA processing"/>
    <property type="evidence" value="ECO:0007669"/>
    <property type="project" value="InterPro"/>
</dbReference>
<dbReference type="Proteomes" id="UP000545037">
    <property type="component" value="Unassembled WGS sequence"/>
</dbReference>
<dbReference type="Gene3D" id="3.40.1280.10">
    <property type="match status" value="1"/>
</dbReference>
<dbReference type="Pfam" id="PF00588">
    <property type="entry name" value="SpoU_methylase"/>
    <property type="match status" value="1"/>
</dbReference>
<evidence type="ECO:0000313" key="6">
    <source>
        <dbReference type="Proteomes" id="UP000545037"/>
    </source>
</evidence>
<dbReference type="PANTHER" id="PTHR43191">
    <property type="entry name" value="RRNA METHYLTRANSFERASE 3"/>
    <property type="match status" value="1"/>
</dbReference>
<proteinExistence type="inferred from homology"/>
<dbReference type="InterPro" id="IPR029028">
    <property type="entry name" value="Alpha/beta_knot_MTases"/>
</dbReference>
<keyword evidence="3 5" id="KW-0808">Transferase</keyword>
<sequence>MSAYPPDQGRLITSLTNETVKAVRALHMRKEREATGLFLAEGLKFIGEALDQGRTPTTLLVGMEARAHPLLDRAIAETRRTGGDVVTVTHPILEKISRRENPQTVLAVFEQAFTRLDDIDPASAPCWVALEQVRDPGNLGTIIRTADAAGCGGVILIGDCVDPFSVEAVRATMGSVFAVAIARATPEAFLTWRAKWSGSVIGTRLDATHGYRDAPLSAPTLILMGNEQAGLTDSLASACDVNVKIPMRGRADSLNLAVATGIMVYAVTDALADS</sequence>
<name>A0A7W9FFY1_9CAUL</name>
<protein>
    <submittedName>
        <fullName evidence="5">TrmH family RNA methyltransferase</fullName>
    </submittedName>
</protein>
<dbReference type="GO" id="GO:0008173">
    <property type="term" value="F:RNA methyltransferase activity"/>
    <property type="evidence" value="ECO:0007669"/>
    <property type="project" value="InterPro"/>
</dbReference>
<dbReference type="RefSeq" id="WP_183212793.1">
    <property type="nucleotide sequence ID" value="NZ_JACHOR010000002.1"/>
</dbReference>
<dbReference type="PANTHER" id="PTHR43191:SF2">
    <property type="entry name" value="RRNA METHYLTRANSFERASE 3, MITOCHONDRIAL"/>
    <property type="match status" value="1"/>
</dbReference>
<dbReference type="Pfam" id="PF22435">
    <property type="entry name" value="MRM3-like_sub_bind"/>
    <property type="match status" value="1"/>
</dbReference>
<evidence type="ECO:0000256" key="2">
    <source>
        <dbReference type="ARBA" id="ARBA00022603"/>
    </source>
</evidence>
<organism evidence="5 6">
    <name type="scientific">Brevundimonas variabilis</name>
    <dbReference type="NCBI Taxonomy" id="74312"/>
    <lineage>
        <taxon>Bacteria</taxon>
        <taxon>Pseudomonadati</taxon>
        <taxon>Pseudomonadota</taxon>
        <taxon>Alphaproteobacteria</taxon>
        <taxon>Caulobacterales</taxon>
        <taxon>Caulobacteraceae</taxon>
        <taxon>Brevundimonas</taxon>
    </lineage>
</organism>
<dbReference type="SUPFAM" id="SSF75217">
    <property type="entry name" value="alpha/beta knot"/>
    <property type="match status" value="1"/>
</dbReference>
<keyword evidence="2 5" id="KW-0489">Methyltransferase</keyword>
<evidence type="ECO:0000256" key="1">
    <source>
        <dbReference type="ARBA" id="ARBA00007228"/>
    </source>
</evidence>
<dbReference type="InterPro" id="IPR013123">
    <property type="entry name" value="SpoU_subst-bd"/>
</dbReference>
<reference evidence="5 6" key="1">
    <citation type="submission" date="2020-08" db="EMBL/GenBank/DDBJ databases">
        <title>Genomic Encyclopedia of Type Strains, Phase IV (KMG-IV): sequencing the most valuable type-strain genomes for metagenomic binning, comparative biology and taxonomic classification.</title>
        <authorList>
            <person name="Goeker M."/>
        </authorList>
    </citation>
    <scope>NUCLEOTIDE SEQUENCE [LARGE SCALE GENOMIC DNA]</scope>
    <source>
        <strain evidence="5 6">DSM 4737</strain>
    </source>
</reference>
<dbReference type="AlphaFoldDB" id="A0A7W9FFY1"/>